<dbReference type="GeneID" id="85316685"/>
<dbReference type="AlphaFoldDB" id="A0AA40B4U8"/>
<dbReference type="EMBL" id="JAUIRO010000002">
    <property type="protein sequence ID" value="KAK0727711.1"/>
    <property type="molecule type" value="Genomic_DNA"/>
</dbReference>
<organism evidence="1 2">
    <name type="scientific">Lasiosphaeria miniovina</name>
    <dbReference type="NCBI Taxonomy" id="1954250"/>
    <lineage>
        <taxon>Eukaryota</taxon>
        <taxon>Fungi</taxon>
        <taxon>Dikarya</taxon>
        <taxon>Ascomycota</taxon>
        <taxon>Pezizomycotina</taxon>
        <taxon>Sordariomycetes</taxon>
        <taxon>Sordariomycetidae</taxon>
        <taxon>Sordariales</taxon>
        <taxon>Lasiosphaeriaceae</taxon>
        <taxon>Lasiosphaeria</taxon>
    </lineage>
</organism>
<keyword evidence="2" id="KW-1185">Reference proteome</keyword>
<protein>
    <submittedName>
        <fullName evidence="1">Uncharacterized protein</fullName>
    </submittedName>
</protein>
<gene>
    <name evidence="1" type="ORF">B0T26DRAFT_143106</name>
</gene>
<sequence>MFRQSDRTCFFFFATGYSVPSATYLPYLHDDEKTPPFVLSPTLKWPGACEYEAFPFHGRHHQVNPTVPSWSFPNSQLWVPNSQFLSLHCSRAMRLINMYTLKLAGPFLTAELPPHAILSLTWSPDGLCHQDVADISRQRHRRGHAKIKRSVGGSERWLHLRLGRHGVHLRTFAHQDGGS</sequence>
<evidence type="ECO:0000313" key="2">
    <source>
        <dbReference type="Proteomes" id="UP001172101"/>
    </source>
</evidence>
<comment type="caution">
    <text evidence="1">The sequence shown here is derived from an EMBL/GenBank/DDBJ whole genome shotgun (WGS) entry which is preliminary data.</text>
</comment>
<name>A0AA40B4U8_9PEZI</name>
<dbReference type="RefSeq" id="XP_060300566.1">
    <property type="nucleotide sequence ID" value="XM_060433414.1"/>
</dbReference>
<reference evidence="1" key="1">
    <citation type="submission" date="2023-06" db="EMBL/GenBank/DDBJ databases">
        <title>Genome-scale phylogeny and comparative genomics of the fungal order Sordariales.</title>
        <authorList>
            <consortium name="Lawrence Berkeley National Laboratory"/>
            <person name="Hensen N."/>
            <person name="Bonometti L."/>
            <person name="Westerberg I."/>
            <person name="Brannstrom I.O."/>
            <person name="Guillou S."/>
            <person name="Cros-Aarteil S."/>
            <person name="Calhoun S."/>
            <person name="Haridas S."/>
            <person name="Kuo A."/>
            <person name="Mondo S."/>
            <person name="Pangilinan J."/>
            <person name="Riley R."/>
            <person name="LaButti K."/>
            <person name="Andreopoulos B."/>
            <person name="Lipzen A."/>
            <person name="Chen C."/>
            <person name="Yanf M."/>
            <person name="Daum C."/>
            <person name="Ng V."/>
            <person name="Clum A."/>
            <person name="Steindorff A."/>
            <person name="Ohm R."/>
            <person name="Martin F."/>
            <person name="Silar P."/>
            <person name="Natvig D."/>
            <person name="Lalanne C."/>
            <person name="Gautier V."/>
            <person name="Ament-velasquez S.L."/>
            <person name="Kruys A."/>
            <person name="Hutchinson M.I."/>
            <person name="Powell A.J."/>
            <person name="Barry K."/>
            <person name="Miller A.N."/>
            <person name="Grigoriev I.V."/>
            <person name="Debuchy R."/>
            <person name="Gladieux P."/>
            <person name="Thoren M.H."/>
            <person name="Johannesson H."/>
        </authorList>
    </citation>
    <scope>NUCLEOTIDE SEQUENCE</scope>
    <source>
        <strain evidence="1">SMH2392-1A</strain>
    </source>
</reference>
<dbReference type="Proteomes" id="UP001172101">
    <property type="component" value="Unassembled WGS sequence"/>
</dbReference>
<evidence type="ECO:0000313" key="1">
    <source>
        <dbReference type="EMBL" id="KAK0727711.1"/>
    </source>
</evidence>
<accession>A0AA40B4U8</accession>
<proteinExistence type="predicted"/>